<comment type="caution">
    <text evidence="5">The sequence shown here is derived from an EMBL/GenBank/DDBJ whole genome shotgun (WGS) entry which is preliminary data.</text>
</comment>
<evidence type="ECO:0000256" key="1">
    <source>
        <dbReference type="ARBA" id="ARBA00022679"/>
    </source>
</evidence>
<keyword evidence="6" id="KW-1185">Reference proteome</keyword>
<protein>
    <submittedName>
        <fullName evidence="5">Glycosyltransferase family 4 protein</fullName>
    </submittedName>
</protein>
<organism evidence="5 6">
    <name type="scientific">Fluviicola chungangensis</name>
    <dbReference type="NCBI Taxonomy" id="2597671"/>
    <lineage>
        <taxon>Bacteria</taxon>
        <taxon>Pseudomonadati</taxon>
        <taxon>Bacteroidota</taxon>
        <taxon>Flavobacteriia</taxon>
        <taxon>Flavobacteriales</taxon>
        <taxon>Crocinitomicaceae</taxon>
        <taxon>Fluviicola</taxon>
    </lineage>
</organism>
<dbReference type="OrthoDB" id="9813214at2"/>
<dbReference type="InterPro" id="IPR001296">
    <property type="entry name" value="Glyco_trans_1"/>
</dbReference>
<keyword evidence="2" id="KW-0812">Transmembrane</keyword>
<sequence length="374" mass="43954">MKKPKVIVSVINDLNTDQRVHKVCSFIESQGYDVLLVGRKLKSSQKMEHRTYHTKRFNMFYEKGALFYAWFNFRLFWFLLFHSSSILVANDLDTLLPNYLVSKLKRKKLVYDSHEYFTEVPELISRPKVKAVWERLERFIFPKLRFVSTVNQSIAQKYQQKYGVPLKVVRNVSPLWNPSHIRSKQELGIPEGKHILIMQGAGLNVDRGVEEAIRMMPFLENTVLIIVGNGDIIPEMKKWVEKENWQDRVLFFGKRPYSELLQFTHHADLGLSFDQPTNPNYLFSLPNKIFDYMHTSTPIICSDLVEVSKLVKKYQIGEVVTDFSPKQLAQQIQAILNHPEWMKLWKNNCKIAASKENWEVEVQQLTDFYPKVHE</sequence>
<dbReference type="GO" id="GO:0016757">
    <property type="term" value="F:glycosyltransferase activity"/>
    <property type="evidence" value="ECO:0007669"/>
    <property type="project" value="InterPro"/>
</dbReference>
<feature type="domain" description="Glycosyltransferase subfamily 4-like N-terminal" evidence="4">
    <location>
        <begin position="20"/>
        <end position="170"/>
    </location>
</feature>
<evidence type="ECO:0000313" key="5">
    <source>
        <dbReference type="EMBL" id="TSJ46302.1"/>
    </source>
</evidence>
<dbReference type="PANTHER" id="PTHR46401">
    <property type="entry name" value="GLYCOSYLTRANSFERASE WBBK-RELATED"/>
    <property type="match status" value="1"/>
</dbReference>
<dbReference type="Pfam" id="PF13439">
    <property type="entry name" value="Glyco_transf_4"/>
    <property type="match status" value="1"/>
</dbReference>
<dbReference type="SUPFAM" id="SSF53756">
    <property type="entry name" value="UDP-Glycosyltransferase/glycogen phosphorylase"/>
    <property type="match status" value="1"/>
</dbReference>
<feature type="domain" description="Glycosyl transferase family 1" evidence="3">
    <location>
        <begin position="183"/>
        <end position="348"/>
    </location>
</feature>
<dbReference type="AlphaFoldDB" id="A0A556N290"/>
<evidence type="ECO:0000259" key="4">
    <source>
        <dbReference type="Pfam" id="PF13439"/>
    </source>
</evidence>
<keyword evidence="1 5" id="KW-0808">Transferase</keyword>
<gene>
    <name evidence="5" type="ORF">FO442_03865</name>
</gene>
<dbReference type="Gene3D" id="3.40.50.2000">
    <property type="entry name" value="Glycogen Phosphorylase B"/>
    <property type="match status" value="2"/>
</dbReference>
<proteinExistence type="predicted"/>
<dbReference type="Proteomes" id="UP000316008">
    <property type="component" value="Unassembled WGS sequence"/>
</dbReference>
<dbReference type="PANTHER" id="PTHR46401:SF2">
    <property type="entry name" value="GLYCOSYLTRANSFERASE WBBK-RELATED"/>
    <property type="match status" value="1"/>
</dbReference>
<evidence type="ECO:0000313" key="6">
    <source>
        <dbReference type="Proteomes" id="UP000316008"/>
    </source>
</evidence>
<evidence type="ECO:0000259" key="3">
    <source>
        <dbReference type="Pfam" id="PF00534"/>
    </source>
</evidence>
<evidence type="ECO:0000256" key="2">
    <source>
        <dbReference type="SAM" id="Phobius"/>
    </source>
</evidence>
<name>A0A556N290_9FLAO</name>
<dbReference type="RefSeq" id="WP_144331839.1">
    <property type="nucleotide sequence ID" value="NZ_VLPL01000002.1"/>
</dbReference>
<dbReference type="EMBL" id="VLPL01000002">
    <property type="protein sequence ID" value="TSJ46302.1"/>
    <property type="molecule type" value="Genomic_DNA"/>
</dbReference>
<reference evidence="5 6" key="1">
    <citation type="submission" date="2019-07" db="EMBL/GenBank/DDBJ databases">
        <authorList>
            <person name="Huq M.A."/>
        </authorList>
    </citation>
    <scope>NUCLEOTIDE SEQUENCE [LARGE SCALE GENOMIC DNA]</scope>
    <source>
        <strain evidence="5 6">MAH-3</strain>
    </source>
</reference>
<keyword evidence="2" id="KW-1133">Transmembrane helix</keyword>
<keyword evidence="2" id="KW-0472">Membrane</keyword>
<dbReference type="InterPro" id="IPR028098">
    <property type="entry name" value="Glyco_trans_4-like_N"/>
</dbReference>
<accession>A0A556N290</accession>
<dbReference type="GO" id="GO:0009103">
    <property type="term" value="P:lipopolysaccharide biosynthetic process"/>
    <property type="evidence" value="ECO:0007669"/>
    <property type="project" value="TreeGrafter"/>
</dbReference>
<feature type="transmembrane region" description="Helical" evidence="2">
    <location>
        <begin position="65"/>
        <end position="88"/>
    </location>
</feature>
<dbReference type="Pfam" id="PF00534">
    <property type="entry name" value="Glycos_transf_1"/>
    <property type="match status" value="1"/>
</dbReference>